<organism evidence="5">
    <name type="scientific">marine sediment metagenome</name>
    <dbReference type="NCBI Taxonomy" id="412755"/>
    <lineage>
        <taxon>unclassified sequences</taxon>
        <taxon>metagenomes</taxon>
        <taxon>ecological metagenomes</taxon>
    </lineage>
</organism>
<dbReference type="EC" id="2.6.1.85" evidence="1"/>
<dbReference type="GO" id="GO:0009396">
    <property type="term" value="P:folic acid-containing compound biosynthetic process"/>
    <property type="evidence" value="ECO:0007669"/>
    <property type="project" value="InterPro"/>
</dbReference>
<evidence type="ECO:0000259" key="4">
    <source>
        <dbReference type="Pfam" id="PF04715"/>
    </source>
</evidence>
<dbReference type="InterPro" id="IPR019999">
    <property type="entry name" value="Anth_synth_I-like"/>
</dbReference>
<proteinExistence type="predicted"/>
<accession>A0A0F9ILJ7</accession>
<comment type="caution">
    <text evidence="5">The sequence shown here is derived from an EMBL/GenBank/DDBJ whole genome shotgun (WGS) entry which is preliminary data.</text>
</comment>
<dbReference type="Gene3D" id="3.60.120.10">
    <property type="entry name" value="Anthranilate synthase"/>
    <property type="match status" value="1"/>
</dbReference>
<dbReference type="NCBIfam" id="TIGR00553">
    <property type="entry name" value="pabB"/>
    <property type="match status" value="1"/>
</dbReference>
<dbReference type="GO" id="GO:0046820">
    <property type="term" value="F:4-amino-4-deoxychorismate synthase activity"/>
    <property type="evidence" value="ECO:0007669"/>
    <property type="project" value="UniProtKB-EC"/>
</dbReference>
<dbReference type="AlphaFoldDB" id="A0A0F9ILJ7"/>
<keyword evidence="2" id="KW-0808">Transferase</keyword>
<feature type="domain" description="Anthranilate synthase component I N-terminal" evidence="4">
    <location>
        <begin position="26"/>
        <end position="119"/>
    </location>
</feature>
<dbReference type="InterPro" id="IPR015890">
    <property type="entry name" value="Chorismate_C"/>
</dbReference>
<dbReference type="EMBL" id="LAZR01018867">
    <property type="protein sequence ID" value="KKL94665.1"/>
    <property type="molecule type" value="Genomic_DNA"/>
</dbReference>
<feature type="domain" description="Chorismate-utilising enzyme C-terminal" evidence="3">
    <location>
        <begin position="165"/>
        <end position="420"/>
    </location>
</feature>
<dbReference type="InterPro" id="IPR006805">
    <property type="entry name" value="Anth_synth_I_N"/>
</dbReference>
<name>A0A0F9ILJ7_9ZZZZ</name>
<evidence type="ECO:0000256" key="2">
    <source>
        <dbReference type="ARBA" id="ARBA00022679"/>
    </source>
</evidence>
<dbReference type="InterPro" id="IPR005802">
    <property type="entry name" value="ADC_synth_comp_1"/>
</dbReference>
<reference evidence="5" key="1">
    <citation type="journal article" date="2015" name="Nature">
        <title>Complex archaea that bridge the gap between prokaryotes and eukaryotes.</title>
        <authorList>
            <person name="Spang A."/>
            <person name="Saw J.H."/>
            <person name="Jorgensen S.L."/>
            <person name="Zaremba-Niedzwiedzka K."/>
            <person name="Martijn J."/>
            <person name="Lind A.E."/>
            <person name="van Eijk R."/>
            <person name="Schleper C."/>
            <person name="Guy L."/>
            <person name="Ettema T.J."/>
        </authorList>
    </citation>
    <scope>NUCLEOTIDE SEQUENCE</scope>
</reference>
<evidence type="ECO:0000259" key="3">
    <source>
        <dbReference type="Pfam" id="PF00425"/>
    </source>
</evidence>
<evidence type="ECO:0000256" key="1">
    <source>
        <dbReference type="ARBA" id="ARBA00013139"/>
    </source>
</evidence>
<dbReference type="InterPro" id="IPR005801">
    <property type="entry name" value="ADC_synthase"/>
</dbReference>
<dbReference type="Pfam" id="PF04715">
    <property type="entry name" value="Anth_synt_I_N"/>
    <property type="match status" value="1"/>
</dbReference>
<dbReference type="PANTHER" id="PTHR11236">
    <property type="entry name" value="AMINOBENZOATE/ANTHRANILATE SYNTHASE"/>
    <property type="match status" value="1"/>
</dbReference>
<dbReference type="PANTHER" id="PTHR11236:SF50">
    <property type="entry name" value="AMINODEOXYCHORISMATE SYNTHASE COMPONENT 1"/>
    <property type="match status" value="1"/>
</dbReference>
<dbReference type="PRINTS" id="PR00095">
    <property type="entry name" value="ANTSNTHASEI"/>
</dbReference>
<sequence>MPSNYLVLFVICRMRFGWIVVSLAAYTGDSIFITSNTTISSEEDPFLLAENLLSSTGSVDSSYNRHPFIGGLAGYFGYDLARSIEVLPHTLRKVDNLPDMRIGNYSWALVLNHSEQKAWLFFRHSCPANLRQEITQRLQQASNVIDDPVVEETIASRHFSSSISKNDYLQTIAKVKQYISEGDCYQANIAQHFSAPFNGDNWALYRSLRRVLPAAYSCFYQWGEHNQAVLSFSPERFLKLSMGHVETKPIKGTARRGNTVDEDQLNAIALMNSSKNRAENLMIVDLLRNDLGKTCEPGSIRVPKLFALESFPNVHHLVSTITGRLRSNESALSLLRGCFPGGSITGAPKKRAMEIIEELEVCRRSVYCGSIGYISATGRMDSNIAIRTLIADGEKLHCWGGGGIVADSIAESEFEETLDKIRVLIQP</sequence>
<evidence type="ECO:0000313" key="5">
    <source>
        <dbReference type="EMBL" id="KKL94665.1"/>
    </source>
</evidence>
<dbReference type="GO" id="GO:0000162">
    <property type="term" value="P:L-tryptophan biosynthetic process"/>
    <property type="evidence" value="ECO:0007669"/>
    <property type="project" value="TreeGrafter"/>
</dbReference>
<protein>
    <recommendedName>
        <fullName evidence="1">aminodeoxychorismate synthase</fullName>
        <ecNumber evidence="1">2.6.1.85</ecNumber>
    </recommendedName>
</protein>
<gene>
    <name evidence="5" type="ORF">LCGC14_1862370</name>
</gene>
<dbReference type="Pfam" id="PF00425">
    <property type="entry name" value="Chorismate_bind"/>
    <property type="match status" value="1"/>
</dbReference>
<dbReference type="SUPFAM" id="SSF56322">
    <property type="entry name" value="ADC synthase"/>
    <property type="match status" value="1"/>
</dbReference>